<evidence type="ECO:0000256" key="5">
    <source>
        <dbReference type="SAM" id="MobiDB-lite"/>
    </source>
</evidence>
<keyword evidence="4 6" id="KW-0472">Membrane</keyword>
<dbReference type="InterPro" id="IPR011020">
    <property type="entry name" value="HTTM-like"/>
</dbReference>
<evidence type="ECO:0000259" key="7">
    <source>
        <dbReference type="SMART" id="SM00752"/>
    </source>
</evidence>
<dbReference type="OrthoDB" id="128729at2"/>
<dbReference type="RefSeq" id="WP_130406558.1">
    <property type="nucleotide sequence ID" value="NZ_SHKK01000001.1"/>
</dbReference>
<dbReference type="AlphaFoldDB" id="A0A4Q7UKV7"/>
<evidence type="ECO:0000256" key="1">
    <source>
        <dbReference type="ARBA" id="ARBA00004127"/>
    </source>
</evidence>
<dbReference type="InterPro" id="IPR023894">
    <property type="entry name" value="Sporulation_SdpB"/>
</dbReference>
<evidence type="ECO:0000256" key="4">
    <source>
        <dbReference type="ARBA" id="ARBA00023136"/>
    </source>
</evidence>
<feature type="region of interest" description="Disordered" evidence="5">
    <location>
        <begin position="280"/>
        <end position="307"/>
    </location>
</feature>
<organism evidence="8 9">
    <name type="scientific">Micromonospora violae</name>
    <dbReference type="NCBI Taxonomy" id="1278207"/>
    <lineage>
        <taxon>Bacteria</taxon>
        <taxon>Bacillati</taxon>
        <taxon>Actinomycetota</taxon>
        <taxon>Actinomycetes</taxon>
        <taxon>Micromonosporales</taxon>
        <taxon>Micromonosporaceae</taxon>
        <taxon>Micromonospora</taxon>
    </lineage>
</organism>
<protein>
    <submittedName>
        <fullName evidence="8">Antimicrobial peptide system SdpB family protein</fullName>
    </submittedName>
</protein>
<evidence type="ECO:0000256" key="3">
    <source>
        <dbReference type="ARBA" id="ARBA00022989"/>
    </source>
</evidence>
<feature type="transmembrane region" description="Helical" evidence="6">
    <location>
        <begin position="219"/>
        <end position="237"/>
    </location>
</feature>
<comment type="caution">
    <text evidence="8">The sequence shown here is derived from an EMBL/GenBank/DDBJ whole genome shotgun (WGS) entry which is preliminary data.</text>
</comment>
<dbReference type="SMART" id="SM00752">
    <property type="entry name" value="HTTM"/>
    <property type="match status" value="1"/>
</dbReference>
<feature type="domain" description="HTTM-like" evidence="7">
    <location>
        <begin position="11"/>
        <end position="281"/>
    </location>
</feature>
<accession>A0A4Q7UKV7</accession>
<dbReference type="Proteomes" id="UP000293781">
    <property type="component" value="Unassembled WGS sequence"/>
</dbReference>
<sequence>MFASVALAQPSRLRVLGGYGLPRSLLAAATLSVLGFNPPGILFAPTPADPSGMRCDGVAGAGLWCLVGDSPQSQAVLRWLALVVLAVCVSGWRPSWLCLPQWYITASLAMALPAPSGADYVAQIMAMLLVLLALGDRRRWHWGPPRLAPHWTGAAAAALLAVPVQLSIVYLAATAAKLAQSEWRDGSALPAALLNPSFGVSDGLACLVRSLVGTPASAVATWTVLGLEASLGVLVLAPMAYRRLAIALGVALHGVIAVLLGLPVFGLVMIAAVILSAASSSAGPRPAGQPQVPLLKESGDVLARTAD</sequence>
<dbReference type="EMBL" id="SHKK01000001">
    <property type="protein sequence ID" value="RZT82232.1"/>
    <property type="molecule type" value="Genomic_DNA"/>
</dbReference>
<keyword evidence="2 6" id="KW-0812">Transmembrane</keyword>
<feature type="transmembrane region" description="Helical" evidence="6">
    <location>
        <begin position="76"/>
        <end position="97"/>
    </location>
</feature>
<dbReference type="GO" id="GO:0012505">
    <property type="term" value="C:endomembrane system"/>
    <property type="evidence" value="ECO:0007669"/>
    <property type="project" value="UniProtKB-SubCell"/>
</dbReference>
<keyword evidence="9" id="KW-1185">Reference proteome</keyword>
<dbReference type="PANTHER" id="PTHR39535:SF2">
    <property type="entry name" value="HTTM DOMAIN-CONTAINING PROTEIN"/>
    <property type="match status" value="1"/>
</dbReference>
<evidence type="ECO:0000313" key="9">
    <source>
        <dbReference type="Proteomes" id="UP000293781"/>
    </source>
</evidence>
<dbReference type="NCBIfam" id="TIGR04033">
    <property type="entry name" value="export_SdpB"/>
    <property type="match status" value="1"/>
</dbReference>
<evidence type="ECO:0000256" key="2">
    <source>
        <dbReference type="ARBA" id="ARBA00022692"/>
    </source>
</evidence>
<comment type="subcellular location">
    <subcellularLocation>
        <location evidence="1">Endomembrane system</location>
        <topology evidence="1">Multi-pass membrane protein</topology>
    </subcellularLocation>
</comment>
<feature type="transmembrane region" description="Helical" evidence="6">
    <location>
        <begin position="117"/>
        <end position="135"/>
    </location>
</feature>
<dbReference type="InterPro" id="IPR052964">
    <property type="entry name" value="Sporulation_signal_mat"/>
</dbReference>
<evidence type="ECO:0000256" key="6">
    <source>
        <dbReference type="SAM" id="Phobius"/>
    </source>
</evidence>
<name>A0A4Q7UKV7_9ACTN</name>
<gene>
    <name evidence="8" type="ORF">EV382_5537</name>
</gene>
<feature type="transmembrane region" description="Helical" evidence="6">
    <location>
        <begin position="147"/>
        <end position="173"/>
    </location>
</feature>
<evidence type="ECO:0000313" key="8">
    <source>
        <dbReference type="EMBL" id="RZT82232.1"/>
    </source>
</evidence>
<proteinExistence type="predicted"/>
<dbReference type="PANTHER" id="PTHR39535">
    <property type="entry name" value="SPORULATION-DELAYING PROTEIN SDPB"/>
    <property type="match status" value="1"/>
</dbReference>
<reference evidence="8 9" key="1">
    <citation type="submission" date="2019-02" db="EMBL/GenBank/DDBJ databases">
        <title>Sequencing the genomes of 1000 actinobacteria strains.</title>
        <authorList>
            <person name="Klenk H.-P."/>
        </authorList>
    </citation>
    <scope>NUCLEOTIDE SEQUENCE [LARGE SCALE GENOMIC DNA]</scope>
    <source>
        <strain evidence="8 9">DSM 45888</strain>
    </source>
</reference>
<feature type="transmembrane region" description="Helical" evidence="6">
    <location>
        <begin position="244"/>
        <end position="275"/>
    </location>
</feature>
<keyword evidence="3 6" id="KW-1133">Transmembrane helix</keyword>